<dbReference type="InterPro" id="IPR000337">
    <property type="entry name" value="GPCR_3"/>
</dbReference>
<dbReference type="Pfam" id="PF07562">
    <property type="entry name" value="NCD3G"/>
    <property type="match status" value="1"/>
</dbReference>
<dbReference type="GeneTree" id="ENSGT01050000244874"/>
<dbReference type="InterPro" id="IPR017978">
    <property type="entry name" value="GPCR_3_C"/>
</dbReference>
<dbReference type="PROSITE" id="PS50259">
    <property type="entry name" value="G_PROTEIN_RECEP_F3_4"/>
    <property type="match status" value="1"/>
</dbReference>
<dbReference type="InterPro" id="IPR038550">
    <property type="entry name" value="GPCR_3_9-Cys_sf"/>
</dbReference>
<evidence type="ECO:0000256" key="2">
    <source>
        <dbReference type="ARBA" id="ARBA00007242"/>
    </source>
</evidence>
<evidence type="ECO:0000256" key="9">
    <source>
        <dbReference type="ARBA" id="ARBA00023170"/>
    </source>
</evidence>
<dbReference type="FunFam" id="3.40.50.2300:FF:000016">
    <property type="entry name" value="Taste 1 receptor member 2"/>
    <property type="match status" value="1"/>
</dbReference>
<dbReference type="PANTHER" id="PTHR24061:SF528">
    <property type="entry name" value="C-FAMILY ODORANT RECEPTOR OLFCD2-RELATED"/>
    <property type="match status" value="1"/>
</dbReference>
<dbReference type="Ensembl" id="ENSEEET00000055367.1">
    <property type="protein sequence ID" value="ENSEEEP00000058117.1"/>
    <property type="gene ID" value="ENSEEEG00000028236.1"/>
</dbReference>
<evidence type="ECO:0000259" key="13">
    <source>
        <dbReference type="PROSITE" id="PS50259"/>
    </source>
</evidence>
<keyword evidence="11" id="KW-0807">Transducer</keyword>
<feature type="transmembrane region" description="Helical" evidence="12">
    <location>
        <begin position="598"/>
        <end position="622"/>
    </location>
</feature>
<comment type="similarity">
    <text evidence="2">Belongs to the G-protein coupled receptor 3 family.</text>
</comment>
<dbReference type="Pfam" id="PF00003">
    <property type="entry name" value="7tm_3"/>
    <property type="match status" value="1"/>
</dbReference>
<dbReference type="Gene3D" id="3.40.50.2300">
    <property type="match status" value="2"/>
</dbReference>
<name>A0AAY5ENZ9_ELEEL</name>
<comment type="subcellular location">
    <subcellularLocation>
        <location evidence="1">Cell membrane</location>
        <topology evidence="1">Multi-pass membrane protein</topology>
    </subcellularLocation>
</comment>
<feature type="transmembrane region" description="Helical" evidence="12">
    <location>
        <begin position="409"/>
        <end position="429"/>
    </location>
</feature>
<keyword evidence="6 12" id="KW-1133">Transmembrane helix</keyword>
<sequence length="635" mass="69560">MAMGTGAPGCDGLGARCGAFMQSAEQVHLWDLMGWSWVGVVSGDDAYGISGVQLLLKELEGSDVCIDYLEVIPKSHTLSKIRRIIERIQSSKARVVVTFAISPDMEVLLREVVKQNVTDRQWIATEAWSTSSHYSSWSGISLAGTLGFALRQVDIQGLGFYLTQLSPGGQQMQPLTQTVWEEMFGCKFVVESQTNPLSGPQCTGLEKMESQGELYFDVIYNVYKAVYAIANAIHDMLICQPGKGPFKNGECPDIKLIRPKQVRKNYMKKLSVKILFLLYFDENGDLMEISPSALQVPVSVCSESCPPGTRKAVQKGKPVCCYDCIPCATGEISNATDSTECNKCPERFWSSTDRTVCVPIQVEFLSFRDNMGIVLSVLSVAGATLTGTILAAFFHHRDTPLVRANNSELSFLLLISLELCFLCALPFIGRPVPWSCMLRHTLFGISFVVCLACVLSKTVVVLVAFRATLPGSNVMRYFGPFQQKAGIFLCTLVQVVVCVLWLVLAPPVPTESAGGELGARVVLLCAVGSVAGFTLVLGYISLLAGVCFIMAFLARKLPENFNEAKFITFSMLIFCAVWIAFVPAYVSSPGKYTVAVEVFAILASSYGLLLCIFAPKCYIILLRPEKNLKKNMMAK</sequence>
<keyword evidence="4 12" id="KW-0812">Transmembrane</keyword>
<reference evidence="14" key="3">
    <citation type="submission" date="2025-09" db="UniProtKB">
        <authorList>
            <consortium name="Ensembl"/>
        </authorList>
    </citation>
    <scope>IDENTIFICATION</scope>
</reference>
<dbReference type="InterPro" id="IPR000068">
    <property type="entry name" value="GPCR_3_Ca_sens_rcpt-rel"/>
</dbReference>
<evidence type="ECO:0000256" key="8">
    <source>
        <dbReference type="ARBA" id="ARBA00023136"/>
    </source>
</evidence>
<dbReference type="InterPro" id="IPR001828">
    <property type="entry name" value="ANF_lig-bd_rcpt"/>
</dbReference>
<dbReference type="PANTHER" id="PTHR24061">
    <property type="entry name" value="CALCIUM-SENSING RECEPTOR-RELATED"/>
    <property type="match status" value="1"/>
</dbReference>
<dbReference type="InterPro" id="IPR028082">
    <property type="entry name" value="Peripla_BP_I"/>
</dbReference>
<feature type="transmembrane region" description="Helical" evidence="12">
    <location>
        <begin position="486"/>
        <end position="509"/>
    </location>
</feature>
<gene>
    <name evidence="14" type="primary">LOC118241248</name>
</gene>
<feature type="domain" description="G-protein coupled receptors family 3 profile" evidence="13">
    <location>
        <begin position="371"/>
        <end position="635"/>
    </location>
</feature>
<protein>
    <recommendedName>
        <fullName evidence="13">G-protein coupled receptors family 3 profile domain-containing protein</fullName>
    </recommendedName>
</protein>
<feature type="transmembrane region" description="Helical" evidence="12">
    <location>
        <begin position="566"/>
        <end position="586"/>
    </location>
</feature>
<evidence type="ECO:0000256" key="6">
    <source>
        <dbReference type="ARBA" id="ARBA00022989"/>
    </source>
</evidence>
<dbReference type="PROSITE" id="PS00981">
    <property type="entry name" value="G_PROTEIN_RECEP_F3_3"/>
    <property type="match status" value="1"/>
</dbReference>
<feature type="transmembrane region" description="Helical" evidence="12">
    <location>
        <begin position="371"/>
        <end position="394"/>
    </location>
</feature>
<evidence type="ECO:0000256" key="12">
    <source>
        <dbReference type="SAM" id="Phobius"/>
    </source>
</evidence>
<proteinExistence type="inferred from homology"/>
<dbReference type="PRINTS" id="PR00248">
    <property type="entry name" value="GPCRMGR"/>
</dbReference>
<reference evidence="14 15" key="1">
    <citation type="submission" date="2020-05" db="EMBL/GenBank/DDBJ databases">
        <title>Electrophorus electricus (electric eel) genome, fEleEle1, primary haplotype.</title>
        <authorList>
            <person name="Myers G."/>
            <person name="Meyer A."/>
            <person name="Fedrigo O."/>
            <person name="Formenti G."/>
            <person name="Rhie A."/>
            <person name="Tracey A."/>
            <person name="Sims Y."/>
            <person name="Jarvis E.D."/>
        </authorList>
    </citation>
    <scope>NUCLEOTIDE SEQUENCE [LARGE SCALE GENOMIC DNA]</scope>
</reference>
<keyword evidence="5" id="KW-0732">Signal</keyword>
<keyword evidence="10" id="KW-0325">Glycoprotein</keyword>
<organism evidence="14 15">
    <name type="scientific">Electrophorus electricus</name>
    <name type="common">Electric eel</name>
    <name type="synonym">Gymnotus electricus</name>
    <dbReference type="NCBI Taxonomy" id="8005"/>
    <lineage>
        <taxon>Eukaryota</taxon>
        <taxon>Metazoa</taxon>
        <taxon>Chordata</taxon>
        <taxon>Craniata</taxon>
        <taxon>Vertebrata</taxon>
        <taxon>Euteleostomi</taxon>
        <taxon>Actinopterygii</taxon>
        <taxon>Neopterygii</taxon>
        <taxon>Teleostei</taxon>
        <taxon>Ostariophysi</taxon>
        <taxon>Gymnotiformes</taxon>
        <taxon>Gymnotoidei</taxon>
        <taxon>Gymnotidae</taxon>
        <taxon>Electrophorus</taxon>
    </lineage>
</organism>
<evidence type="ECO:0000256" key="1">
    <source>
        <dbReference type="ARBA" id="ARBA00004651"/>
    </source>
</evidence>
<feature type="transmembrane region" description="Helical" evidence="12">
    <location>
        <begin position="441"/>
        <end position="465"/>
    </location>
</feature>
<keyword evidence="3" id="KW-1003">Cell membrane</keyword>
<evidence type="ECO:0000313" key="14">
    <source>
        <dbReference type="Ensembl" id="ENSEEEP00000058117.1"/>
    </source>
</evidence>
<evidence type="ECO:0000256" key="5">
    <source>
        <dbReference type="ARBA" id="ARBA00022729"/>
    </source>
</evidence>
<dbReference type="FunFam" id="2.10.50.30:FF:000002">
    <property type="entry name" value="Vomeronasal 2 receptor, h1"/>
    <property type="match status" value="1"/>
</dbReference>
<dbReference type="InterPro" id="IPR017979">
    <property type="entry name" value="GPCR_3_CS"/>
</dbReference>
<keyword evidence="8 12" id="KW-0472">Membrane</keyword>
<dbReference type="Gene3D" id="2.10.50.30">
    <property type="entry name" value="GPCR, family 3, nine cysteines domain"/>
    <property type="match status" value="1"/>
</dbReference>
<feature type="transmembrane region" description="Helical" evidence="12">
    <location>
        <begin position="521"/>
        <end position="554"/>
    </location>
</feature>
<dbReference type="AlphaFoldDB" id="A0AAY5ENZ9"/>
<evidence type="ECO:0000256" key="11">
    <source>
        <dbReference type="ARBA" id="ARBA00023224"/>
    </source>
</evidence>
<evidence type="ECO:0000256" key="3">
    <source>
        <dbReference type="ARBA" id="ARBA00022475"/>
    </source>
</evidence>
<dbReference type="GO" id="GO:0005886">
    <property type="term" value="C:plasma membrane"/>
    <property type="evidence" value="ECO:0007669"/>
    <property type="project" value="UniProtKB-SubCell"/>
</dbReference>
<evidence type="ECO:0000313" key="15">
    <source>
        <dbReference type="Proteomes" id="UP000314983"/>
    </source>
</evidence>
<reference evidence="14" key="2">
    <citation type="submission" date="2025-08" db="UniProtKB">
        <authorList>
            <consortium name="Ensembl"/>
        </authorList>
    </citation>
    <scope>IDENTIFICATION</scope>
</reference>
<dbReference type="CDD" id="cd15283">
    <property type="entry name" value="7tmC_V2R_pheromone"/>
    <property type="match status" value="1"/>
</dbReference>
<accession>A0AAY5ENZ9</accession>
<evidence type="ECO:0000256" key="4">
    <source>
        <dbReference type="ARBA" id="ARBA00022692"/>
    </source>
</evidence>
<dbReference type="SUPFAM" id="SSF53822">
    <property type="entry name" value="Periplasmic binding protein-like I"/>
    <property type="match status" value="1"/>
</dbReference>
<dbReference type="GO" id="GO:0004930">
    <property type="term" value="F:G protein-coupled receptor activity"/>
    <property type="evidence" value="ECO:0007669"/>
    <property type="project" value="UniProtKB-KW"/>
</dbReference>
<keyword evidence="9" id="KW-0675">Receptor</keyword>
<dbReference type="InterPro" id="IPR011500">
    <property type="entry name" value="GPCR_3_9-Cys_dom"/>
</dbReference>
<evidence type="ECO:0000256" key="10">
    <source>
        <dbReference type="ARBA" id="ARBA00023180"/>
    </source>
</evidence>
<keyword evidence="15" id="KW-1185">Reference proteome</keyword>
<dbReference type="Pfam" id="PF01094">
    <property type="entry name" value="ANF_receptor"/>
    <property type="match status" value="1"/>
</dbReference>
<dbReference type="Proteomes" id="UP000314983">
    <property type="component" value="Chromosome 4"/>
</dbReference>
<dbReference type="PRINTS" id="PR00592">
    <property type="entry name" value="CASENSINGR"/>
</dbReference>
<keyword evidence="7" id="KW-0297">G-protein coupled receptor</keyword>
<evidence type="ECO:0000256" key="7">
    <source>
        <dbReference type="ARBA" id="ARBA00023040"/>
    </source>
</evidence>